<evidence type="ECO:0000256" key="1">
    <source>
        <dbReference type="ARBA" id="ARBA00004273"/>
    </source>
</evidence>
<reference evidence="7 9" key="1">
    <citation type="submission" date="2020-02" db="EMBL/GenBank/DDBJ databases">
        <authorList>
            <person name="Ferguson B K."/>
        </authorList>
    </citation>
    <scope>NUCLEOTIDE SEQUENCE [LARGE SCALE GENOMIC DNA]</scope>
</reference>
<dbReference type="AlphaFoldDB" id="A0A6H5GUF4"/>
<dbReference type="GO" id="GO:0006123">
    <property type="term" value="P:mitochondrial electron transport, cytochrome c to oxygen"/>
    <property type="evidence" value="ECO:0007669"/>
    <property type="project" value="InterPro"/>
</dbReference>
<dbReference type="EMBL" id="CADCXU010017460">
    <property type="protein sequence ID" value="CAB0006216.1"/>
    <property type="molecule type" value="Genomic_DNA"/>
</dbReference>
<evidence type="ECO:0000256" key="2">
    <source>
        <dbReference type="ARBA" id="ARBA00009331"/>
    </source>
</evidence>
<evidence type="ECO:0000256" key="4">
    <source>
        <dbReference type="ARBA" id="ARBA00023128"/>
    </source>
</evidence>
<evidence type="ECO:0000313" key="7">
    <source>
        <dbReference type="EMBL" id="CAB0006211.1"/>
    </source>
</evidence>
<protein>
    <submittedName>
        <fullName evidence="7">Uncharacterized protein</fullName>
    </submittedName>
</protein>
<proteinExistence type="inferred from homology"/>
<dbReference type="PANTHER" id="PTHR10510:SF11">
    <property type="entry name" value="CYTOCHROME C OXIDASE SUBUNIT 7A, MITOCHONDRIAL"/>
    <property type="match status" value="1"/>
</dbReference>
<comment type="subcellular location">
    <subcellularLocation>
        <location evidence="1">Mitochondrion inner membrane</location>
    </subcellularLocation>
</comment>
<dbReference type="InterPro" id="IPR003177">
    <property type="entry name" value="Cytc_oxidase_su7a_met"/>
</dbReference>
<feature type="transmembrane region" description="Helical" evidence="6">
    <location>
        <begin position="30"/>
        <end position="50"/>
    </location>
</feature>
<dbReference type="GO" id="GO:0045277">
    <property type="term" value="C:respiratory chain complex IV"/>
    <property type="evidence" value="ECO:0007669"/>
    <property type="project" value="InterPro"/>
</dbReference>
<keyword evidence="6" id="KW-0812">Transmembrane</keyword>
<dbReference type="EMBL" id="CADCXU010017459">
    <property type="protein sequence ID" value="CAB0006211.1"/>
    <property type="molecule type" value="Genomic_DNA"/>
</dbReference>
<dbReference type="SUPFAM" id="SSF81419">
    <property type="entry name" value="Mitochondrial cytochrome c oxidase subunit VIIa"/>
    <property type="match status" value="1"/>
</dbReference>
<keyword evidence="9" id="KW-1185">Reference proteome</keyword>
<evidence type="ECO:0000256" key="3">
    <source>
        <dbReference type="ARBA" id="ARBA00022792"/>
    </source>
</evidence>
<name>A0A6H5GUF4_9HEMI</name>
<dbReference type="InterPro" id="IPR036539">
    <property type="entry name" value="Cyt_c_oxidase_su7a_sf"/>
</dbReference>
<evidence type="ECO:0000256" key="6">
    <source>
        <dbReference type="SAM" id="Phobius"/>
    </source>
</evidence>
<keyword evidence="6" id="KW-1133">Transmembrane helix</keyword>
<comment type="similarity">
    <text evidence="2">Belongs to the cytochrome c oxidase VIIa family.</text>
</comment>
<dbReference type="OrthoDB" id="6580431at2759"/>
<evidence type="ECO:0000256" key="5">
    <source>
        <dbReference type="ARBA" id="ARBA00023136"/>
    </source>
</evidence>
<dbReference type="GO" id="GO:0097250">
    <property type="term" value="P:mitochondrial respirasome assembly"/>
    <property type="evidence" value="ECO:0007669"/>
    <property type="project" value="TreeGrafter"/>
</dbReference>
<accession>A0A6H5GUF4</accession>
<gene>
    <name evidence="7" type="ORF">NTEN_LOCUS11688</name>
    <name evidence="8" type="ORF">NTEN_LOCUS11693</name>
</gene>
<keyword evidence="3" id="KW-0999">Mitochondrion inner membrane</keyword>
<dbReference type="Proteomes" id="UP000479000">
    <property type="component" value="Unassembled WGS sequence"/>
</dbReference>
<dbReference type="PANTHER" id="PTHR10510">
    <property type="entry name" value="CYTOCHROME C OXIDASE POLYPEPTIDE 7A"/>
    <property type="match status" value="1"/>
</dbReference>
<evidence type="ECO:0000313" key="9">
    <source>
        <dbReference type="Proteomes" id="UP000479000"/>
    </source>
</evidence>
<evidence type="ECO:0000313" key="8">
    <source>
        <dbReference type="EMBL" id="CAB0006216.1"/>
    </source>
</evidence>
<keyword evidence="5 6" id="KW-0472">Membrane</keyword>
<organism evidence="7 9">
    <name type="scientific">Nesidiocoris tenuis</name>
    <dbReference type="NCBI Taxonomy" id="355587"/>
    <lineage>
        <taxon>Eukaryota</taxon>
        <taxon>Metazoa</taxon>
        <taxon>Ecdysozoa</taxon>
        <taxon>Arthropoda</taxon>
        <taxon>Hexapoda</taxon>
        <taxon>Insecta</taxon>
        <taxon>Pterygota</taxon>
        <taxon>Neoptera</taxon>
        <taxon>Paraneoptera</taxon>
        <taxon>Hemiptera</taxon>
        <taxon>Heteroptera</taxon>
        <taxon>Panheteroptera</taxon>
        <taxon>Cimicomorpha</taxon>
        <taxon>Miridae</taxon>
        <taxon>Dicyphina</taxon>
        <taxon>Nesidiocoris</taxon>
    </lineage>
</organism>
<dbReference type="GO" id="GO:0002082">
    <property type="term" value="P:regulation of oxidative phosphorylation"/>
    <property type="evidence" value="ECO:0007669"/>
    <property type="project" value="TreeGrafter"/>
</dbReference>
<dbReference type="Gene3D" id="4.10.91.10">
    <property type="entry name" value="Cytochrome c oxidase, subunit VIIa"/>
    <property type="match status" value="1"/>
</dbReference>
<dbReference type="GO" id="GO:0005743">
    <property type="term" value="C:mitochondrial inner membrane"/>
    <property type="evidence" value="ECO:0007669"/>
    <property type="project" value="UniProtKB-SubCell"/>
</dbReference>
<sequence length="57" mass="6430">MHPESYEKKDKIPSDDNVPIFLKGGVLDQILYRTTMGLCVAAIGLFIYNIRSMAVKK</sequence>
<keyword evidence="4" id="KW-0496">Mitochondrion</keyword>